<comment type="caution">
    <text evidence="2">The sequence shown here is derived from an EMBL/GenBank/DDBJ whole genome shotgun (WGS) entry which is preliminary data.</text>
</comment>
<evidence type="ECO:0000313" key="2">
    <source>
        <dbReference type="EMBL" id="ROT69679.1"/>
    </source>
</evidence>
<evidence type="ECO:0000256" key="1">
    <source>
        <dbReference type="SAM" id="Phobius"/>
    </source>
</evidence>
<reference evidence="2 3" key="2">
    <citation type="submission" date="2019-01" db="EMBL/GenBank/DDBJ databases">
        <title>The decoding of complex shrimp genome reveals the adaptation for benthos swimmer, frequently molting mechanism and breeding impact on genome.</title>
        <authorList>
            <person name="Sun Y."/>
            <person name="Gao Y."/>
            <person name="Yu Y."/>
        </authorList>
    </citation>
    <scope>NUCLEOTIDE SEQUENCE [LARGE SCALE GENOMIC DNA]</scope>
    <source>
        <tissue evidence="2">Muscle</tissue>
    </source>
</reference>
<dbReference type="AlphaFoldDB" id="A0A423SZR4"/>
<gene>
    <name evidence="2" type="ORF">C7M84_012108</name>
</gene>
<organism evidence="2 3">
    <name type="scientific">Penaeus vannamei</name>
    <name type="common">Whiteleg shrimp</name>
    <name type="synonym">Litopenaeus vannamei</name>
    <dbReference type="NCBI Taxonomy" id="6689"/>
    <lineage>
        <taxon>Eukaryota</taxon>
        <taxon>Metazoa</taxon>
        <taxon>Ecdysozoa</taxon>
        <taxon>Arthropoda</taxon>
        <taxon>Crustacea</taxon>
        <taxon>Multicrustacea</taxon>
        <taxon>Malacostraca</taxon>
        <taxon>Eumalacostraca</taxon>
        <taxon>Eucarida</taxon>
        <taxon>Decapoda</taxon>
        <taxon>Dendrobranchiata</taxon>
        <taxon>Penaeoidea</taxon>
        <taxon>Penaeidae</taxon>
        <taxon>Penaeus</taxon>
    </lineage>
</organism>
<evidence type="ECO:0000313" key="3">
    <source>
        <dbReference type="Proteomes" id="UP000283509"/>
    </source>
</evidence>
<keyword evidence="3" id="KW-1185">Reference proteome</keyword>
<reference evidence="2 3" key="1">
    <citation type="submission" date="2018-04" db="EMBL/GenBank/DDBJ databases">
        <authorList>
            <person name="Zhang X."/>
            <person name="Yuan J."/>
            <person name="Li F."/>
            <person name="Xiang J."/>
        </authorList>
    </citation>
    <scope>NUCLEOTIDE SEQUENCE [LARGE SCALE GENOMIC DNA]</scope>
    <source>
        <tissue evidence="2">Muscle</tissue>
    </source>
</reference>
<dbReference type="Proteomes" id="UP000283509">
    <property type="component" value="Unassembled WGS sequence"/>
</dbReference>
<name>A0A423SZR4_PENVA</name>
<protein>
    <submittedName>
        <fullName evidence="2">Uncharacterized protein</fullName>
    </submittedName>
</protein>
<sequence length="468" mass="51050">MILQVPSARDSKSSRLVTSQLLDVALLVAVTSPKLAEGTVAFEGDLCGNAALPPPPLLLPIFLPFTRFPSSFFPLLHFLLSLSRFPHPSPFYPFSSFFLPSLLPLTPFSILLPLPSLFFLLPSYPLSHSSSLSPPSYSFPPPSSPSPLLPIFPSAWRSVASSPPPLPHLLAKRRSAPFPPPLLCFPLPSTPHSISSLPPSPLSPFPLTPPSILPPLPSPSFPLSLLPPSLSLLPPLPFLRLPTLSPNLSLLSCSANSSCYWYSVFFHPSYFSSLSSFRFLYLYYRLSFRILFIIFLPLSFVSCYPPLPPPPALIPTAILPPPLLRLPPSALIPSLRLLPPPLLLPLPPLSSPSSSPSSYSSSSSYSHSYSSSSSLSSPFLPPLSHLYTQISLFPVHTYLPPLSSPVLRLSLFSFISPPPPPVLTASLPAIFLLSLSYSLHPATPFDTGFISVLFLSFIYFVLLNFFFF</sequence>
<keyword evidence="1" id="KW-0472">Membrane</keyword>
<proteinExistence type="predicted"/>
<keyword evidence="1" id="KW-1133">Transmembrane helix</keyword>
<dbReference type="EMBL" id="QCYY01002534">
    <property type="protein sequence ID" value="ROT69679.1"/>
    <property type="molecule type" value="Genomic_DNA"/>
</dbReference>
<feature type="transmembrane region" description="Helical" evidence="1">
    <location>
        <begin position="447"/>
        <end position="467"/>
    </location>
</feature>
<keyword evidence="1" id="KW-0812">Transmembrane</keyword>
<accession>A0A423SZR4</accession>